<name>A0A1H1LYC5_9CELL</name>
<gene>
    <name evidence="1" type="ORF">SAMN04489860_0067</name>
</gene>
<dbReference type="eggNOG" id="ENOG50336ZB">
    <property type="taxonomic scope" value="Bacteria"/>
</dbReference>
<evidence type="ECO:0000313" key="2">
    <source>
        <dbReference type="Proteomes" id="UP000185663"/>
    </source>
</evidence>
<dbReference type="EMBL" id="LT629776">
    <property type="protein sequence ID" value="SDR79272.1"/>
    <property type="molecule type" value="Genomic_DNA"/>
</dbReference>
<organism evidence="1 2">
    <name type="scientific">Paraoerskovia marina</name>
    <dbReference type="NCBI Taxonomy" id="545619"/>
    <lineage>
        <taxon>Bacteria</taxon>
        <taxon>Bacillati</taxon>
        <taxon>Actinomycetota</taxon>
        <taxon>Actinomycetes</taxon>
        <taxon>Micrococcales</taxon>
        <taxon>Cellulomonadaceae</taxon>
        <taxon>Paraoerskovia</taxon>
    </lineage>
</organism>
<sequence>MAWLVVVSAACGGCSAAAEDPKLAPVEDVRGSYTLDRETGSITFPVDRFGVTAQEEAVLGSAGSVVLETCARARGVEFLAWESRYVPEYEASTLYGVWTSSLVERFGFVAPMSDADLRANGVMTESPLDVADTGATGQARDWGLIDPSPDAENVLAECRDSAEFQAVDSAQFYRGEAWTVPIADASHAVERSAPYEDLADDLHRCLRDEGLEPDGLSVEGADPSQISAEQIELALRVVHCKDEVDFVHRAVVEVSRAQLPVVERYEDELTAHRAAIDEALDRAQEVLAGSDLG</sequence>
<keyword evidence="2" id="KW-1185">Reference proteome</keyword>
<reference evidence="1 2" key="1">
    <citation type="submission" date="2016-10" db="EMBL/GenBank/DDBJ databases">
        <authorList>
            <person name="de Groot N.N."/>
        </authorList>
    </citation>
    <scope>NUCLEOTIDE SEQUENCE [LARGE SCALE GENOMIC DNA]</scope>
    <source>
        <strain evidence="1 2">DSM 22126</strain>
    </source>
</reference>
<evidence type="ECO:0000313" key="1">
    <source>
        <dbReference type="EMBL" id="SDR79272.1"/>
    </source>
</evidence>
<proteinExistence type="predicted"/>
<accession>A0A1H1LYC5</accession>
<protein>
    <submittedName>
        <fullName evidence="1">Uncharacterized protein</fullName>
    </submittedName>
</protein>
<dbReference type="AlphaFoldDB" id="A0A1H1LYC5"/>
<dbReference type="Proteomes" id="UP000185663">
    <property type="component" value="Chromosome I"/>
</dbReference>